<comment type="caution">
    <text evidence="2">The sequence shown here is derived from an EMBL/GenBank/DDBJ whole genome shotgun (WGS) entry which is preliminary data.</text>
</comment>
<dbReference type="InterPro" id="IPR002716">
    <property type="entry name" value="PIN_dom"/>
</dbReference>
<dbReference type="RefSeq" id="WP_137341430.1">
    <property type="nucleotide sequence ID" value="NZ_BSQH01000025.1"/>
</dbReference>
<evidence type="ECO:0000313" key="3">
    <source>
        <dbReference type="Proteomes" id="UP000304900"/>
    </source>
</evidence>
<dbReference type="InterPro" id="IPR029060">
    <property type="entry name" value="PIN-like_dom_sf"/>
</dbReference>
<feature type="domain" description="PIN" evidence="1">
    <location>
        <begin position="5"/>
        <end position="117"/>
    </location>
</feature>
<dbReference type="EMBL" id="SZVO01000008">
    <property type="protein sequence ID" value="TKT90887.1"/>
    <property type="molecule type" value="Genomic_DNA"/>
</dbReference>
<dbReference type="SUPFAM" id="SSF88723">
    <property type="entry name" value="PIN domain-like"/>
    <property type="match status" value="1"/>
</dbReference>
<organism evidence="2 3">
    <name type="scientific">Dyadobacter frigoris</name>
    <dbReference type="NCBI Taxonomy" id="2576211"/>
    <lineage>
        <taxon>Bacteria</taxon>
        <taxon>Pseudomonadati</taxon>
        <taxon>Bacteroidota</taxon>
        <taxon>Cytophagia</taxon>
        <taxon>Cytophagales</taxon>
        <taxon>Spirosomataceae</taxon>
        <taxon>Dyadobacter</taxon>
    </lineage>
</organism>
<proteinExistence type="predicted"/>
<name>A0A4U6D3W2_9BACT</name>
<keyword evidence="3" id="KW-1185">Reference proteome</keyword>
<sequence length="122" mass="13948">MSDNVFLDSNILVYSYSSSEISKQKIARKVIEENNSFISTQVLQELCNIVTLKFKFTYTQAVISLQECSQNNNLHVNDEKTIFLACNLAERYAFSFYDSLIIAAALENNCTTLYSEDMQTDK</sequence>
<dbReference type="OrthoDB" id="13900at2"/>
<gene>
    <name evidence="2" type="ORF">FDK13_18145</name>
</gene>
<accession>A0A4U6D3W2</accession>
<dbReference type="AlphaFoldDB" id="A0A4U6D3W2"/>
<dbReference type="Gene3D" id="3.40.50.1010">
    <property type="entry name" value="5'-nuclease"/>
    <property type="match status" value="1"/>
</dbReference>
<reference evidence="2 3" key="1">
    <citation type="submission" date="2019-05" db="EMBL/GenBank/DDBJ databases">
        <title>Dyadobacter AR-3-8 sp. nov., isolated from arctic soil.</title>
        <authorList>
            <person name="Chaudhary D.K."/>
        </authorList>
    </citation>
    <scope>NUCLEOTIDE SEQUENCE [LARGE SCALE GENOMIC DNA]</scope>
    <source>
        <strain evidence="2 3">AR-3-8</strain>
    </source>
</reference>
<dbReference type="Pfam" id="PF01850">
    <property type="entry name" value="PIN"/>
    <property type="match status" value="1"/>
</dbReference>
<dbReference type="CDD" id="cd18692">
    <property type="entry name" value="PIN_VapC-like"/>
    <property type="match status" value="1"/>
</dbReference>
<protein>
    <submittedName>
        <fullName evidence="2">PIN domain-containing protein</fullName>
    </submittedName>
</protein>
<dbReference type="Proteomes" id="UP000304900">
    <property type="component" value="Unassembled WGS sequence"/>
</dbReference>
<evidence type="ECO:0000313" key="2">
    <source>
        <dbReference type="EMBL" id="TKT90887.1"/>
    </source>
</evidence>
<evidence type="ECO:0000259" key="1">
    <source>
        <dbReference type="Pfam" id="PF01850"/>
    </source>
</evidence>